<dbReference type="InterPro" id="IPR006379">
    <property type="entry name" value="HAD-SF_hydro_IIB"/>
</dbReference>
<organism evidence="1 2">
    <name type="scientific">Lacticaseibacillus suilingensis</name>
    <dbReference type="NCBI Taxonomy" id="2799577"/>
    <lineage>
        <taxon>Bacteria</taxon>
        <taxon>Bacillati</taxon>
        <taxon>Bacillota</taxon>
        <taxon>Bacilli</taxon>
        <taxon>Lactobacillales</taxon>
        <taxon>Lactobacillaceae</taxon>
        <taxon>Lacticaseibacillus</taxon>
    </lineage>
</organism>
<dbReference type="InterPro" id="IPR000150">
    <property type="entry name" value="Cof"/>
</dbReference>
<dbReference type="PANTHER" id="PTHR10000:SF8">
    <property type="entry name" value="HAD SUPERFAMILY HYDROLASE-LIKE, TYPE 3"/>
    <property type="match status" value="1"/>
</dbReference>
<keyword evidence="2" id="KW-1185">Reference proteome</keyword>
<accession>A0ABW4BBA7</accession>
<dbReference type="GO" id="GO:0016787">
    <property type="term" value="F:hydrolase activity"/>
    <property type="evidence" value="ECO:0007669"/>
    <property type="project" value="UniProtKB-KW"/>
</dbReference>
<sequence length="259" mass="27931">MKKLLVCDLDGTLLDSHNQIDDASLARLKSYVQAGNEFVVCTGRLDEDIKYVERQIGVAGAYRISQNGAVVRDQAGDLVSQATIPHALVPTINGIVFGQGLRVEVSDINHRYFPSPRDPSQVAEFVDTSIVKNDLVGFIEQPSFQPVIYLIFGDTATFKPLIKALKAALGNQVNVQQTSPSSLEIFSPQASKGQAVQALIEQRQFDPKQVYVAGDAENDTTMFGLTPNSFAVGKLADAPTIAAASAHVDSIAVLIERMA</sequence>
<dbReference type="Proteomes" id="UP001597199">
    <property type="component" value="Unassembled WGS sequence"/>
</dbReference>
<dbReference type="Pfam" id="PF08282">
    <property type="entry name" value="Hydrolase_3"/>
    <property type="match status" value="1"/>
</dbReference>
<dbReference type="NCBIfam" id="TIGR00099">
    <property type="entry name" value="Cof-subfamily"/>
    <property type="match status" value="1"/>
</dbReference>
<dbReference type="Gene3D" id="3.40.50.1000">
    <property type="entry name" value="HAD superfamily/HAD-like"/>
    <property type="match status" value="1"/>
</dbReference>
<dbReference type="Gene3D" id="3.30.1240.10">
    <property type="match status" value="1"/>
</dbReference>
<dbReference type="SUPFAM" id="SSF56784">
    <property type="entry name" value="HAD-like"/>
    <property type="match status" value="1"/>
</dbReference>
<keyword evidence="1" id="KW-0378">Hydrolase</keyword>
<dbReference type="InterPro" id="IPR023214">
    <property type="entry name" value="HAD_sf"/>
</dbReference>
<evidence type="ECO:0000313" key="2">
    <source>
        <dbReference type="Proteomes" id="UP001597199"/>
    </source>
</evidence>
<evidence type="ECO:0000313" key="1">
    <source>
        <dbReference type="EMBL" id="MFD1397799.1"/>
    </source>
</evidence>
<comment type="caution">
    <text evidence="1">The sequence shown here is derived from an EMBL/GenBank/DDBJ whole genome shotgun (WGS) entry which is preliminary data.</text>
</comment>
<dbReference type="RefSeq" id="WP_204119505.1">
    <property type="nucleotide sequence ID" value="NZ_BOLV01000016.1"/>
</dbReference>
<gene>
    <name evidence="1" type="ORF">ACFQ41_00575</name>
</gene>
<name>A0ABW4BBA7_9LACO</name>
<dbReference type="NCBIfam" id="TIGR01484">
    <property type="entry name" value="HAD-SF-IIB"/>
    <property type="match status" value="1"/>
</dbReference>
<protein>
    <submittedName>
        <fullName evidence="1">Cof-type HAD-IIB family hydrolase</fullName>
    </submittedName>
</protein>
<proteinExistence type="predicted"/>
<dbReference type="PANTHER" id="PTHR10000">
    <property type="entry name" value="PHOSPHOSERINE PHOSPHATASE"/>
    <property type="match status" value="1"/>
</dbReference>
<dbReference type="EMBL" id="JBHTOA010000005">
    <property type="protein sequence ID" value="MFD1397799.1"/>
    <property type="molecule type" value="Genomic_DNA"/>
</dbReference>
<dbReference type="InterPro" id="IPR036412">
    <property type="entry name" value="HAD-like_sf"/>
</dbReference>
<reference evidence="2" key="1">
    <citation type="journal article" date="2019" name="Int. J. Syst. Evol. Microbiol.">
        <title>The Global Catalogue of Microorganisms (GCM) 10K type strain sequencing project: providing services to taxonomists for standard genome sequencing and annotation.</title>
        <authorList>
            <consortium name="The Broad Institute Genomics Platform"/>
            <consortium name="The Broad Institute Genome Sequencing Center for Infectious Disease"/>
            <person name="Wu L."/>
            <person name="Ma J."/>
        </authorList>
    </citation>
    <scope>NUCLEOTIDE SEQUENCE [LARGE SCALE GENOMIC DNA]</scope>
    <source>
        <strain evidence="2">CCM 9110</strain>
    </source>
</reference>